<gene>
    <name evidence="1" type="ORF">QNI16_31545</name>
</gene>
<evidence type="ECO:0000313" key="1">
    <source>
        <dbReference type="EMBL" id="MDJ1485075.1"/>
    </source>
</evidence>
<dbReference type="InterPro" id="IPR025345">
    <property type="entry name" value="DUF4249"/>
</dbReference>
<sequence>MKRYILPVLILLSVVLTSCEDVIDVDLKQGETLLVVDGWVTNQPGPYKVRLTSTAPYFTNQETPKVTGATLIISDSEGVTDTLKESESGIYLTQHLQGKVGNTYTLKILSNGEEYMAQTEIKRVPPIDSLTVKYHEESAFYEESGYYIYYNGPEPVGIGDFYRFKIYQNDTLLSGPGDLAFAEDKLVDGNYIGDLQMNDDKAFRKGDTIRGENWAITEDNYRYYVELSAQINNGGLFSNPPANVRTNVHNINSKGKKAVGWFGGAGVSSKEIVIQ</sequence>
<reference evidence="1" key="1">
    <citation type="submission" date="2023-05" db="EMBL/GenBank/DDBJ databases">
        <authorList>
            <person name="Zhang X."/>
        </authorList>
    </citation>
    <scope>NUCLEOTIDE SEQUENCE</scope>
    <source>
        <strain evidence="1">YF14B1</strain>
    </source>
</reference>
<accession>A0AAE3QX09</accession>
<evidence type="ECO:0000313" key="2">
    <source>
        <dbReference type="Proteomes" id="UP001241110"/>
    </source>
</evidence>
<protein>
    <submittedName>
        <fullName evidence="1">DUF4249 domain-containing protein</fullName>
    </submittedName>
</protein>
<dbReference type="EMBL" id="JASJOS010000018">
    <property type="protein sequence ID" value="MDJ1485075.1"/>
    <property type="molecule type" value="Genomic_DNA"/>
</dbReference>
<dbReference type="Pfam" id="PF14054">
    <property type="entry name" value="DUF4249"/>
    <property type="match status" value="1"/>
</dbReference>
<name>A0AAE3QX09_9BACT</name>
<comment type="caution">
    <text evidence="1">The sequence shown here is derived from an EMBL/GenBank/DDBJ whole genome shotgun (WGS) entry which is preliminary data.</text>
</comment>
<dbReference type="Proteomes" id="UP001241110">
    <property type="component" value="Unassembled WGS sequence"/>
</dbReference>
<dbReference type="AlphaFoldDB" id="A0AAE3QX09"/>
<dbReference type="PROSITE" id="PS51257">
    <property type="entry name" value="PROKAR_LIPOPROTEIN"/>
    <property type="match status" value="1"/>
</dbReference>
<proteinExistence type="predicted"/>
<organism evidence="1 2">
    <name type="scientific">Xanthocytophaga flava</name>
    <dbReference type="NCBI Taxonomy" id="3048013"/>
    <lineage>
        <taxon>Bacteria</taxon>
        <taxon>Pseudomonadati</taxon>
        <taxon>Bacteroidota</taxon>
        <taxon>Cytophagia</taxon>
        <taxon>Cytophagales</taxon>
        <taxon>Rhodocytophagaceae</taxon>
        <taxon>Xanthocytophaga</taxon>
    </lineage>
</organism>
<dbReference type="RefSeq" id="WP_313987130.1">
    <property type="nucleotide sequence ID" value="NZ_JASJOS010000018.1"/>
</dbReference>